<organism evidence="2 3">
    <name type="scientific">Blastomyces gilchristii (strain SLH14081)</name>
    <name type="common">Blastomyces dermatitidis</name>
    <dbReference type="NCBI Taxonomy" id="559298"/>
    <lineage>
        <taxon>Eukaryota</taxon>
        <taxon>Fungi</taxon>
        <taxon>Dikarya</taxon>
        <taxon>Ascomycota</taxon>
        <taxon>Pezizomycotina</taxon>
        <taxon>Eurotiomycetes</taxon>
        <taxon>Eurotiomycetidae</taxon>
        <taxon>Onygenales</taxon>
        <taxon>Ajellomycetaceae</taxon>
        <taxon>Blastomyces</taxon>
    </lineage>
</organism>
<accession>A0A179UH79</accession>
<dbReference type="EMBL" id="GG657451">
    <property type="protein sequence ID" value="OAT06589.1"/>
    <property type="molecule type" value="Genomic_DNA"/>
</dbReference>
<dbReference type="OrthoDB" id="4185230at2759"/>
<feature type="compositionally biased region" description="Polar residues" evidence="1">
    <location>
        <begin position="1"/>
        <end position="16"/>
    </location>
</feature>
<gene>
    <name evidence="2" type="ORF">BDBG_02775</name>
</gene>
<dbReference type="GeneID" id="8506120"/>
<dbReference type="AlphaFoldDB" id="A0A179UH79"/>
<evidence type="ECO:0000313" key="3">
    <source>
        <dbReference type="Proteomes" id="UP000002038"/>
    </source>
</evidence>
<proteinExistence type="predicted"/>
<feature type="region of interest" description="Disordered" evidence="1">
    <location>
        <begin position="26"/>
        <end position="52"/>
    </location>
</feature>
<name>A0A179UH79_BLAGS</name>
<dbReference type="KEGG" id="bgh:BDBG_02775"/>
<feature type="compositionally biased region" description="Low complexity" evidence="1">
    <location>
        <begin position="126"/>
        <end position="136"/>
    </location>
</feature>
<feature type="compositionally biased region" description="Polar residues" evidence="1">
    <location>
        <begin position="162"/>
        <end position="175"/>
    </location>
</feature>
<evidence type="ECO:0000313" key="2">
    <source>
        <dbReference type="EMBL" id="OAT06589.1"/>
    </source>
</evidence>
<keyword evidence="3" id="KW-1185">Reference proteome</keyword>
<dbReference type="VEuPathDB" id="FungiDB:BDBG_02775"/>
<feature type="region of interest" description="Disordered" evidence="1">
    <location>
        <begin position="1"/>
        <end position="20"/>
    </location>
</feature>
<reference evidence="3" key="1">
    <citation type="journal article" date="2015" name="PLoS Genet.">
        <title>The dynamic genome and transcriptome of the human fungal pathogen Blastomyces and close relative Emmonsia.</title>
        <authorList>
            <person name="Munoz J.F."/>
            <person name="Gauthier G.M."/>
            <person name="Desjardins C.A."/>
            <person name="Gallo J.E."/>
            <person name="Holder J."/>
            <person name="Sullivan T.D."/>
            <person name="Marty A.J."/>
            <person name="Carmen J.C."/>
            <person name="Chen Z."/>
            <person name="Ding L."/>
            <person name="Gujja S."/>
            <person name="Magrini V."/>
            <person name="Misas E."/>
            <person name="Mitreva M."/>
            <person name="Priest M."/>
            <person name="Saif S."/>
            <person name="Whiston E.A."/>
            <person name="Young S."/>
            <person name="Zeng Q."/>
            <person name="Goldman W.E."/>
            <person name="Mardis E.R."/>
            <person name="Taylor J.W."/>
            <person name="McEwen J.G."/>
            <person name="Clay O.K."/>
            <person name="Klein B.S."/>
            <person name="Cuomo C.A."/>
        </authorList>
    </citation>
    <scope>NUCLEOTIDE SEQUENCE [LARGE SCALE GENOMIC DNA]</scope>
    <source>
        <strain evidence="3">SLH14081</strain>
    </source>
</reference>
<feature type="region of interest" description="Disordered" evidence="1">
    <location>
        <begin position="126"/>
        <end position="200"/>
    </location>
</feature>
<sequence>MSPQNNKASQSNNFKSISEDALMEATVGSDTFSIPPRDDLPKPTESTDMDGVGETGHYGWEDIGLKDTIFETINDEDSLFNMSFNPPLTVKERYRQACLNTLYREPRPVTIIIDLATENDTNHAETVNTTNVTNGTRIALPIRQTPPRGSSLSRSPPKKAGHQTSNSIRQNSPNRSPDGESGRKSQQLRSNSNEGRIKKQYKNSLTASFKEFTRQQLQQSPDAFKGEWYKTQDATPTKRISYVKFLKNGSNASGHN</sequence>
<evidence type="ECO:0000256" key="1">
    <source>
        <dbReference type="SAM" id="MobiDB-lite"/>
    </source>
</evidence>
<protein>
    <submittedName>
        <fullName evidence="2">Uncharacterized protein</fullName>
    </submittedName>
</protein>
<dbReference type="RefSeq" id="XP_031577297.1">
    <property type="nucleotide sequence ID" value="XM_031720947.1"/>
</dbReference>
<feature type="compositionally biased region" description="Polar residues" evidence="1">
    <location>
        <begin position="184"/>
        <end position="194"/>
    </location>
</feature>
<dbReference type="Proteomes" id="UP000002038">
    <property type="component" value="Unassembled WGS sequence"/>
</dbReference>
<feature type="compositionally biased region" description="Low complexity" evidence="1">
    <location>
        <begin position="146"/>
        <end position="155"/>
    </location>
</feature>